<dbReference type="Proteomes" id="UP000712600">
    <property type="component" value="Unassembled WGS sequence"/>
</dbReference>
<evidence type="ECO:0000313" key="1">
    <source>
        <dbReference type="EMBL" id="KAF3540640.1"/>
    </source>
</evidence>
<name>A0A8S9QHA9_BRACR</name>
<sequence length="273" mass="30849">MNRRPVEEVAPSRSTSEFLEIMRSFYQISDAMEFRVPCQGERASSPRRVAISQLNPLGIQHLIGVLILSYEHGLSLTVDHFEALLRLQIVKDTDKYRLVPRNFMSVVKGFTSNFNSWKKFFFFVRIDAASVEKSCIPLFRRLPNDRPFINPLAPFPEDIIAVRDLLRNGPFFWTSFTPKRVRKALRFVHPSPALGGETGSDSEPDDQGDFSAGGFLSVFGGRSVSRMRSFTLVTSESSPASSFAGSLAPKTLQLVVECPRDWWNSQKVFSSYP</sequence>
<dbReference type="AlphaFoldDB" id="A0A8S9QHA9"/>
<dbReference type="EMBL" id="QGKX02001290">
    <property type="protein sequence ID" value="KAF3540640.1"/>
    <property type="molecule type" value="Genomic_DNA"/>
</dbReference>
<dbReference type="PANTHER" id="PTHR31099:SF37">
    <property type="entry name" value="MYOSIN HEAVY CHAIN-LIKE PROTEIN"/>
    <property type="match status" value="1"/>
</dbReference>
<protein>
    <submittedName>
        <fullName evidence="1">Uncharacterized protein</fullName>
    </submittedName>
</protein>
<accession>A0A8S9QHA9</accession>
<comment type="caution">
    <text evidence="1">The sequence shown here is derived from an EMBL/GenBank/DDBJ whole genome shotgun (WGS) entry which is preliminary data.</text>
</comment>
<reference evidence="1" key="1">
    <citation type="submission" date="2019-12" db="EMBL/GenBank/DDBJ databases">
        <title>Genome sequencing and annotation of Brassica cretica.</title>
        <authorList>
            <person name="Studholme D.J."/>
            <person name="Sarris P."/>
        </authorList>
    </citation>
    <scope>NUCLEOTIDE SEQUENCE</scope>
    <source>
        <strain evidence="1">PFS-109/04</strain>
        <tissue evidence="1">Leaf</tissue>
    </source>
</reference>
<dbReference type="PANTHER" id="PTHR31099">
    <property type="entry name" value="OS06G0165300 PROTEIN"/>
    <property type="match status" value="1"/>
</dbReference>
<organism evidence="1 2">
    <name type="scientific">Brassica cretica</name>
    <name type="common">Mustard</name>
    <dbReference type="NCBI Taxonomy" id="69181"/>
    <lineage>
        <taxon>Eukaryota</taxon>
        <taxon>Viridiplantae</taxon>
        <taxon>Streptophyta</taxon>
        <taxon>Embryophyta</taxon>
        <taxon>Tracheophyta</taxon>
        <taxon>Spermatophyta</taxon>
        <taxon>Magnoliopsida</taxon>
        <taxon>eudicotyledons</taxon>
        <taxon>Gunneridae</taxon>
        <taxon>Pentapetalae</taxon>
        <taxon>rosids</taxon>
        <taxon>malvids</taxon>
        <taxon>Brassicales</taxon>
        <taxon>Brassicaceae</taxon>
        <taxon>Brassiceae</taxon>
        <taxon>Brassica</taxon>
    </lineage>
</organism>
<proteinExistence type="predicted"/>
<evidence type="ECO:0000313" key="2">
    <source>
        <dbReference type="Proteomes" id="UP000712600"/>
    </source>
</evidence>
<gene>
    <name evidence="1" type="ORF">F2Q69_00021417</name>
</gene>